<dbReference type="PRINTS" id="PR00171">
    <property type="entry name" value="SUGRTRNSPORT"/>
</dbReference>
<dbReference type="InterPro" id="IPR050820">
    <property type="entry name" value="MFS_Sugar_Transporter"/>
</dbReference>
<dbReference type="GO" id="GO:1904659">
    <property type="term" value="P:D-glucose transmembrane transport"/>
    <property type="evidence" value="ECO:0007669"/>
    <property type="project" value="TreeGrafter"/>
</dbReference>
<proteinExistence type="inferred from homology"/>
<evidence type="ECO:0000256" key="9">
    <source>
        <dbReference type="SAM" id="Phobius"/>
    </source>
</evidence>
<feature type="compositionally biased region" description="Low complexity" evidence="8">
    <location>
        <begin position="372"/>
        <end position="389"/>
    </location>
</feature>
<feature type="transmembrane region" description="Helical" evidence="9">
    <location>
        <begin position="438"/>
        <end position="458"/>
    </location>
</feature>
<dbReference type="Gene3D" id="1.20.1250.20">
    <property type="entry name" value="MFS general substrate transporter like domains"/>
    <property type="match status" value="2"/>
</dbReference>
<evidence type="ECO:0000256" key="3">
    <source>
        <dbReference type="ARBA" id="ARBA00007004"/>
    </source>
</evidence>
<dbReference type="AlphaFoldDB" id="A0A6S7G3Q8"/>
<feature type="transmembrane region" description="Helical" evidence="9">
    <location>
        <begin position="152"/>
        <end position="173"/>
    </location>
</feature>
<feature type="transmembrane region" description="Helical" evidence="9">
    <location>
        <begin position="217"/>
        <end position="236"/>
    </location>
</feature>
<organism evidence="10 11">
    <name type="scientific">Paramuricea clavata</name>
    <name type="common">Red gorgonian</name>
    <name type="synonym">Violescent sea-whip</name>
    <dbReference type="NCBI Taxonomy" id="317549"/>
    <lineage>
        <taxon>Eukaryota</taxon>
        <taxon>Metazoa</taxon>
        <taxon>Cnidaria</taxon>
        <taxon>Anthozoa</taxon>
        <taxon>Octocorallia</taxon>
        <taxon>Malacalcyonacea</taxon>
        <taxon>Plexauridae</taxon>
        <taxon>Paramuricea</taxon>
    </lineage>
</organism>
<keyword evidence="5 9" id="KW-0812">Transmembrane</keyword>
<evidence type="ECO:0000313" key="10">
    <source>
        <dbReference type="EMBL" id="CAB3987644.1"/>
    </source>
</evidence>
<dbReference type="InterPro" id="IPR005829">
    <property type="entry name" value="Sugar_transporter_CS"/>
</dbReference>
<evidence type="ECO:0000256" key="5">
    <source>
        <dbReference type="ARBA" id="ARBA00022692"/>
    </source>
</evidence>
<keyword evidence="7 9" id="KW-0472">Membrane</keyword>
<evidence type="ECO:0000313" key="11">
    <source>
        <dbReference type="Proteomes" id="UP001152795"/>
    </source>
</evidence>
<evidence type="ECO:0000256" key="7">
    <source>
        <dbReference type="ARBA" id="ARBA00023136"/>
    </source>
</evidence>
<dbReference type="EMBL" id="CACRXK020001208">
    <property type="protein sequence ID" value="CAB3987644.1"/>
    <property type="molecule type" value="Genomic_DNA"/>
</dbReference>
<comment type="catalytic activity">
    <reaction evidence="1">
        <text>D-glucose(out) = D-glucose(in)</text>
        <dbReference type="Rhea" id="RHEA:60376"/>
        <dbReference type="ChEBI" id="CHEBI:4167"/>
    </reaction>
</comment>
<feature type="transmembrane region" description="Helical" evidence="9">
    <location>
        <begin position="38"/>
        <end position="62"/>
    </location>
</feature>
<evidence type="ECO:0000256" key="1">
    <source>
        <dbReference type="ARBA" id="ARBA00000618"/>
    </source>
</evidence>
<protein>
    <submittedName>
        <fullName evidence="10">Solute carrier family 2, facilitated glucose transporter member 12-like</fullName>
    </submittedName>
</protein>
<keyword evidence="11" id="KW-1185">Reference proteome</keyword>
<comment type="caution">
    <text evidence="10">The sequence shown here is derived from an EMBL/GenBank/DDBJ whole genome shotgun (WGS) entry which is preliminary data.</text>
</comment>
<feature type="transmembrane region" description="Helical" evidence="9">
    <location>
        <begin position="185"/>
        <end position="210"/>
    </location>
</feature>
<keyword evidence="4" id="KW-0813">Transport</keyword>
<dbReference type="SUPFAM" id="SSF103473">
    <property type="entry name" value="MFS general substrate transporter"/>
    <property type="match status" value="2"/>
</dbReference>
<evidence type="ECO:0000256" key="8">
    <source>
        <dbReference type="SAM" id="MobiDB-lite"/>
    </source>
</evidence>
<name>A0A6S7G3Q8_PARCT</name>
<evidence type="ECO:0000256" key="4">
    <source>
        <dbReference type="ARBA" id="ARBA00022448"/>
    </source>
</evidence>
<dbReference type="InterPro" id="IPR020846">
    <property type="entry name" value="MFS_dom"/>
</dbReference>
<feature type="transmembrane region" description="Helical" evidence="9">
    <location>
        <begin position="68"/>
        <end position="89"/>
    </location>
</feature>
<dbReference type="PROSITE" id="PS00216">
    <property type="entry name" value="SUGAR_TRANSPORT_1"/>
    <property type="match status" value="1"/>
</dbReference>
<keyword evidence="10" id="KW-0762">Sugar transport</keyword>
<evidence type="ECO:0000256" key="2">
    <source>
        <dbReference type="ARBA" id="ARBA00004141"/>
    </source>
</evidence>
<dbReference type="Proteomes" id="UP001152795">
    <property type="component" value="Unassembled WGS sequence"/>
</dbReference>
<feature type="region of interest" description="Disordered" evidence="8">
    <location>
        <begin position="367"/>
        <end position="389"/>
    </location>
</feature>
<keyword evidence="6 9" id="KW-1133">Transmembrane helix</keyword>
<evidence type="ECO:0000256" key="6">
    <source>
        <dbReference type="ARBA" id="ARBA00022989"/>
    </source>
</evidence>
<sequence length="550" mass="60954">MTQQNIVGRLIVGFGTSLSAIAECIYIAEIAPPKKRGLLVSVNEIGIASGLLLAYLVNFIFINTDNGWRYMFGISGIPALIQGYGIIFLPPSPRWLICQGQDAKALRVMTLLNHGGEPEEEISKMKDALNLEQNYNICYLFGRHENMRDRMLVGLGLVFFQQFTGQPSVLYYAPSIFENIGFRSHSAATLATVGIGLTKFFATIITLFLVDKAGRRRFLLFGSIIMTVSICLLYTVTFCFPGSYHQEICESAPKHHNVHTNLTLVPSYSINTTTCTYIFNNQPSSHHLGKSIGLSGQPSFTTLPIYNTQSHHDLQKTQNWNFSLSKTRTPFTQYNSPTPASVIHSNSPLLSTSTELGKDQDKGILVCSPRPTTSNVKTNSTTKNQSTTSSYEGEMPNVVKYVTVFSLMAFAGGYSSGYGPVGWLMLSEIFPTSIKGRAFAATTVLNWSSNLVVSLTMLDLIDSVGVSWTFFVYGILGIVAIIFIYKFVPETKNRSLEEINALFSTRNSVLQDCSCFPSKHTLCCNRYSSISSSTQQDHTLLHDQEWEVES</sequence>
<gene>
    <name evidence="10" type="ORF">PACLA_8A069617</name>
</gene>
<dbReference type="GO" id="GO:0016020">
    <property type="term" value="C:membrane"/>
    <property type="evidence" value="ECO:0007669"/>
    <property type="project" value="UniProtKB-SubCell"/>
</dbReference>
<dbReference type="InterPro" id="IPR003663">
    <property type="entry name" value="Sugar/inositol_transpt"/>
</dbReference>
<dbReference type="PANTHER" id="PTHR48023">
    <property type="entry name" value="D-XYLOSE-PROTON SYMPORTER-LIKE 2"/>
    <property type="match status" value="1"/>
</dbReference>
<feature type="transmembrane region" description="Helical" evidence="9">
    <location>
        <begin position="404"/>
        <end position="426"/>
    </location>
</feature>
<dbReference type="PROSITE" id="PS50850">
    <property type="entry name" value="MFS"/>
    <property type="match status" value="1"/>
</dbReference>
<dbReference type="OrthoDB" id="4142200at2759"/>
<feature type="transmembrane region" description="Helical" evidence="9">
    <location>
        <begin position="6"/>
        <end position="26"/>
    </location>
</feature>
<accession>A0A6S7G3Q8</accession>
<dbReference type="Pfam" id="PF00083">
    <property type="entry name" value="Sugar_tr"/>
    <property type="match status" value="2"/>
</dbReference>
<dbReference type="PANTHER" id="PTHR48023:SF4">
    <property type="entry name" value="D-XYLOSE-PROTON SYMPORTER-LIKE 2"/>
    <property type="match status" value="1"/>
</dbReference>
<feature type="transmembrane region" description="Helical" evidence="9">
    <location>
        <begin position="470"/>
        <end position="488"/>
    </location>
</feature>
<dbReference type="GO" id="GO:0022857">
    <property type="term" value="F:transmembrane transporter activity"/>
    <property type="evidence" value="ECO:0007669"/>
    <property type="project" value="InterPro"/>
</dbReference>
<reference evidence="10" key="1">
    <citation type="submission" date="2020-04" db="EMBL/GenBank/DDBJ databases">
        <authorList>
            <person name="Alioto T."/>
            <person name="Alioto T."/>
            <person name="Gomez Garrido J."/>
        </authorList>
    </citation>
    <scope>NUCLEOTIDE SEQUENCE</scope>
    <source>
        <strain evidence="10">A484AB</strain>
    </source>
</reference>
<dbReference type="InterPro" id="IPR005828">
    <property type="entry name" value="MFS_sugar_transport-like"/>
</dbReference>
<comment type="subcellular location">
    <subcellularLocation>
        <location evidence="2">Membrane</location>
        <topology evidence="2">Multi-pass membrane protein</topology>
    </subcellularLocation>
</comment>
<dbReference type="InterPro" id="IPR036259">
    <property type="entry name" value="MFS_trans_sf"/>
</dbReference>
<comment type="similarity">
    <text evidence="3">Belongs to the major facilitator superfamily. Sugar transporter (TC 2.A.1.1) family. Glucose transporter subfamily.</text>
</comment>